<accession>A0ABP6YFP2</accession>
<feature type="transmembrane region" description="Helical" evidence="1">
    <location>
        <begin position="183"/>
        <end position="203"/>
    </location>
</feature>
<evidence type="ECO:0000313" key="2">
    <source>
        <dbReference type="EMBL" id="GAA3582813.1"/>
    </source>
</evidence>
<keyword evidence="3" id="KW-1185">Reference proteome</keyword>
<keyword evidence="1" id="KW-0812">Transmembrane</keyword>
<protein>
    <recommendedName>
        <fullName evidence="4">ABC transporter permease</fullName>
    </recommendedName>
</protein>
<feature type="transmembrane region" description="Helical" evidence="1">
    <location>
        <begin position="262"/>
        <end position="283"/>
    </location>
</feature>
<feature type="transmembrane region" description="Helical" evidence="1">
    <location>
        <begin position="210"/>
        <end position="230"/>
    </location>
</feature>
<organism evidence="2 3">
    <name type="scientific">Nonomuraea rosea</name>
    <dbReference type="NCBI Taxonomy" id="638574"/>
    <lineage>
        <taxon>Bacteria</taxon>
        <taxon>Bacillati</taxon>
        <taxon>Actinomycetota</taxon>
        <taxon>Actinomycetes</taxon>
        <taxon>Streptosporangiales</taxon>
        <taxon>Streptosporangiaceae</taxon>
        <taxon>Nonomuraea</taxon>
    </lineage>
</organism>
<sequence length="288" mass="29185">MSAAERTPLRRTEHLVSAAERNGGGNVLVNAVAAELRKLLTLPSALIALALGGAATLGFAAMSAGSMRGKLDAGDPTALAYTTPTEVGFDLVPMGAIGTIILGVVAISSEYASNSKDVGGGRQLPASLACVPRRGVLLAAKTIALLLVAGVFAAVTIPATVLLSQLLLGPHAEPLGEVAAALGWRAAGGVVYWVLMSVLAFAVTVLTRSAILPLIAFIANLTVVSVTFLLTRLTPVANYLPDVAGAGMLGVFEPTEGMLDPVPGGLVMAAWAAGLLAVATVAFTRRDV</sequence>
<dbReference type="Proteomes" id="UP001500630">
    <property type="component" value="Unassembled WGS sequence"/>
</dbReference>
<name>A0ABP6YFP2_9ACTN</name>
<evidence type="ECO:0000256" key="1">
    <source>
        <dbReference type="SAM" id="Phobius"/>
    </source>
</evidence>
<feature type="transmembrane region" description="Helical" evidence="1">
    <location>
        <begin position="45"/>
        <end position="67"/>
    </location>
</feature>
<dbReference type="EMBL" id="BAABDQ010000020">
    <property type="protein sequence ID" value="GAA3582813.1"/>
    <property type="molecule type" value="Genomic_DNA"/>
</dbReference>
<dbReference type="RefSeq" id="WP_345569480.1">
    <property type="nucleotide sequence ID" value="NZ_BAABDQ010000020.1"/>
</dbReference>
<keyword evidence="1" id="KW-0472">Membrane</keyword>
<feature type="transmembrane region" description="Helical" evidence="1">
    <location>
        <begin position="87"/>
        <end position="107"/>
    </location>
</feature>
<keyword evidence="1" id="KW-1133">Transmembrane helix</keyword>
<gene>
    <name evidence="2" type="ORF">GCM10022419_075700</name>
</gene>
<feature type="transmembrane region" description="Helical" evidence="1">
    <location>
        <begin position="143"/>
        <end position="163"/>
    </location>
</feature>
<comment type="caution">
    <text evidence="2">The sequence shown here is derived from an EMBL/GenBank/DDBJ whole genome shotgun (WGS) entry which is preliminary data.</text>
</comment>
<evidence type="ECO:0000313" key="3">
    <source>
        <dbReference type="Proteomes" id="UP001500630"/>
    </source>
</evidence>
<proteinExistence type="predicted"/>
<evidence type="ECO:0008006" key="4">
    <source>
        <dbReference type="Google" id="ProtNLM"/>
    </source>
</evidence>
<reference evidence="3" key="1">
    <citation type="journal article" date="2019" name="Int. J. Syst. Evol. Microbiol.">
        <title>The Global Catalogue of Microorganisms (GCM) 10K type strain sequencing project: providing services to taxonomists for standard genome sequencing and annotation.</title>
        <authorList>
            <consortium name="The Broad Institute Genomics Platform"/>
            <consortium name="The Broad Institute Genome Sequencing Center for Infectious Disease"/>
            <person name="Wu L."/>
            <person name="Ma J."/>
        </authorList>
    </citation>
    <scope>NUCLEOTIDE SEQUENCE [LARGE SCALE GENOMIC DNA]</scope>
    <source>
        <strain evidence="3">JCM 17326</strain>
    </source>
</reference>